<dbReference type="OrthoDB" id="5119241at2759"/>
<dbReference type="EMBL" id="JARK01001687">
    <property type="protein sequence ID" value="EYB82788.1"/>
    <property type="molecule type" value="Genomic_DNA"/>
</dbReference>
<evidence type="ECO:0000313" key="1">
    <source>
        <dbReference type="EMBL" id="EYB82788.1"/>
    </source>
</evidence>
<sequence>MSLRGHIFRNERTEPTVYGYVADEDRAKRYDDMVVPVARTGTEQKLVKENYLNWLSVHSRSKLNSGVTLRLGIPTA</sequence>
<accession>A0A016RWR5</accession>
<comment type="caution">
    <text evidence="1">The sequence shown here is derived from an EMBL/GenBank/DDBJ whole genome shotgun (WGS) entry which is preliminary data.</text>
</comment>
<organism evidence="1 2">
    <name type="scientific">Ancylostoma ceylanicum</name>
    <dbReference type="NCBI Taxonomy" id="53326"/>
    <lineage>
        <taxon>Eukaryota</taxon>
        <taxon>Metazoa</taxon>
        <taxon>Ecdysozoa</taxon>
        <taxon>Nematoda</taxon>
        <taxon>Chromadorea</taxon>
        <taxon>Rhabditida</taxon>
        <taxon>Rhabditina</taxon>
        <taxon>Rhabditomorpha</taxon>
        <taxon>Strongyloidea</taxon>
        <taxon>Ancylostomatidae</taxon>
        <taxon>Ancylostomatinae</taxon>
        <taxon>Ancylostoma</taxon>
    </lineage>
</organism>
<reference evidence="2" key="1">
    <citation type="journal article" date="2015" name="Nat. Genet.">
        <title>The genome and transcriptome of the zoonotic hookworm Ancylostoma ceylanicum identify infection-specific gene families.</title>
        <authorList>
            <person name="Schwarz E.M."/>
            <person name="Hu Y."/>
            <person name="Antoshechkin I."/>
            <person name="Miller M.M."/>
            <person name="Sternberg P.W."/>
            <person name="Aroian R.V."/>
        </authorList>
    </citation>
    <scope>NUCLEOTIDE SEQUENCE</scope>
    <source>
        <strain evidence="2">HY135</strain>
    </source>
</reference>
<dbReference type="AlphaFoldDB" id="A0A016RWR5"/>
<proteinExistence type="predicted"/>
<protein>
    <submittedName>
        <fullName evidence="1">Uncharacterized protein</fullName>
    </submittedName>
</protein>
<keyword evidence="2" id="KW-1185">Reference proteome</keyword>
<name>A0A016RWR5_9BILA</name>
<evidence type="ECO:0000313" key="2">
    <source>
        <dbReference type="Proteomes" id="UP000024635"/>
    </source>
</evidence>
<gene>
    <name evidence="1" type="primary">Acey_s0351.g3243</name>
    <name evidence="1" type="ORF">Y032_0351g3243</name>
</gene>
<dbReference type="Proteomes" id="UP000024635">
    <property type="component" value="Unassembled WGS sequence"/>
</dbReference>